<sequence length="161" mass="18284">MTSPKSRAGGWGESEAENRGDRYGTTANRCIERMWRSFVKNAKCIATPRLKYMQLIYVGGCAIYRLQQNWCIHRSCTPTATYEARLKKFNKEVLLLQGQQVELTGSKVADDSTRSTLNGQEARVDIEVIAKLDSFHYVDTKDFDTRCSTEGSVSEKRRDEG</sequence>
<evidence type="ECO:0000313" key="3">
    <source>
        <dbReference type="Proteomes" id="UP000299102"/>
    </source>
</evidence>
<evidence type="ECO:0000313" key="2">
    <source>
        <dbReference type="EMBL" id="GBP66592.1"/>
    </source>
</evidence>
<protein>
    <submittedName>
        <fullName evidence="2">Uncharacterized protein</fullName>
    </submittedName>
</protein>
<dbReference type="AlphaFoldDB" id="A0A4C1XUC9"/>
<feature type="region of interest" description="Disordered" evidence="1">
    <location>
        <begin position="1"/>
        <end position="21"/>
    </location>
</feature>
<reference evidence="2 3" key="1">
    <citation type="journal article" date="2019" name="Commun. Biol.">
        <title>The bagworm genome reveals a unique fibroin gene that provides high tensile strength.</title>
        <authorList>
            <person name="Kono N."/>
            <person name="Nakamura H."/>
            <person name="Ohtoshi R."/>
            <person name="Tomita M."/>
            <person name="Numata K."/>
            <person name="Arakawa K."/>
        </authorList>
    </citation>
    <scope>NUCLEOTIDE SEQUENCE [LARGE SCALE GENOMIC DNA]</scope>
</reference>
<comment type="caution">
    <text evidence="2">The sequence shown here is derived from an EMBL/GenBank/DDBJ whole genome shotgun (WGS) entry which is preliminary data.</text>
</comment>
<proteinExistence type="predicted"/>
<keyword evidence="3" id="KW-1185">Reference proteome</keyword>
<gene>
    <name evidence="2" type="ORF">EVAR_47848_1</name>
</gene>
<organism evidence="2 3">
    <name type="scientific">Eumeta variegata</name>
    <name type="common">Bagworm moth</name>
    <name type="synonym">Eumeta japonica</name>
    <dbReference type="NCBI Taxonomy" id="151549"/>
    <lineage>
        <taxon>Eukaryota</taxon>
        <taxon>Metazoa</taxon>
        <taxon>Ecdysozoa</taxon>
        <taxon>Arthropoda</taxon>
        <taxon>Hexapoda</taxon>
        <taxon>Insecta</taxon>
        <taxon>Pterygota</taxon>
        <taxon>Neoptera</taxon>
        <taxon>Endopterygota</taxon>
        <taxon>Lepidoptera</taxon>
        <taxon>Glossata</taxon>
        <taxon>Ditrysia</taxon>
        <taxon>Tineoidea</taxon>
        <taxon>Psychidae</taxon>
        <taxon>Oiketicinae</taxon>
        <taxon>Eumeta</taxon>
    </lineage>
</organism>
<evidence type="ECO:0000256" key="1">
    <source>
        <dbReference type="SAM" id="MobiDB-lite"/>
    </source>
</evidence>
<dbReference type="Proteomes" id="UP000299102">
    <property type="component" value="Unassembled WGS sequence"/>
</dbReference>
<name>A0A4C1XUC9_EUMVA</name>
<accession>A0A4C1XUC9</accession>
<dbReference type="EMBL" id="BGZK01000962">
    <property type="protein sequence ID" value="GBP66592.1"/>
    <property type="molecule type" value="Genomic_DNA"/>
</dbReference>